<accession>A0AAE6VQJ0</accession>
<organism evidence="2 3">
    <name type="scientific">Aeromonas media</name>
    <dbReference type="NCBI Taxonomy" id="651"/>
    <lineage>
        <taxon>Bacteria</taxon>
        <taxon>Pseudomonadati</taxon>
        <taxon>Pseudomonadota</taxon>
        <taxon>Gammaproteobacteria</taxon>
        <taxon>Aeromonadales</taxon>
        <taxon>Aeromonadaceae</taxon>
        <taxon>Aeromonas</taxon>
    </lineage>
</organism>
<dbReference type="EMBL" id="CP047963">
    <property type="protein sequence ID" value="QHQ53686.1"/>
    <property type="molecule type" value="Genomic_DNA"/>
</dbReference>
<name>A0AAE6VQJ0_AERME</name>
<feature type="region of interest" description="Disordered" evidence="1">
    <location>
        <begin position="1"/>
        <end position="71"/>
    </location>
</feature>
<evidence type="ECO:0000313" key="2">
    <source>
        <dbReference type="EMBL" id="QHQ53686.1"/>
    </source>
</evidence>
<evidence type="ECO:0000313" key="3">
    <source>
        <dbReference type="Proteomes" id="UP000463871"/>
    </source>
</evidence>
<reference evidence="2 3" key="1">
    <citation type="submission" date="2020-01" db="EMBL/GenBank/DDBJ databases">
        <title>Complete genome of Aeromonas media MC64.</title>
        <authorList>
            <person name="Cao G."/>
            <person name="Fu J."/>
            <person name="Zhong C."/>
        </authorList>
    </citation>
    <scope>NUCLEOTIDE SEQUENCE [LARGE SCALE GENOMIC DNA]</scope>
    <source>
        <strain evidence="2 3">MC64</strain>
        <plasmid evidence="3">pmc64a</plasmid>
    </source>
</reference>
<dbReference type="Proteomes" id="UP000463871">
    <property type="component" value="Plasmid pMC64A"/>
</dbReference>
<gene>
    <name evidence="2" type="ORF">GWI30_22885</name>
</gene>
<sequence length="237" mass="26570">MYANHRSGFKHPSVPASASQVPHYDESDYVDQQYNGYADEPAPTQAPVHQQRRQGAATQAPQQESKAANGAQGKYPEYFSIKIHGSKAALNFIPDITRKNFLTISIEAAEMLNPANRTYNWGNKTRIQLTRTEYLEVVAVLLGMGETCKAKFDNHGVQGGPKKGFQLEHQGRHVFFSVYENNKPVRAVPVPLMEAIQVAHMMISIYVENYPGITSDTVMTSLNQAIRKRDMESRKQS</sequence>
<protein>
    <submittedName>
        <fullName evidence="2">Uncharacterized protein</fullName>
    </submittedName>
</protein>
<keyword evidence="2" id="KW-0614">Plasmid</keyword>
<evidence type="ECO:0000256" key="1">
    <source>
        <dbReference type="SAM" id="MobiDB-lite"/>
    </source>
</evidence>
<dbReference type="RefSeq" id="WP_114522831.1">
    <property type="nucleotide sequence ID" value="NZ_CAWPID010000002.1"/>
</dbReference>
<geneLocation type="plasmid" evidence="3">
    <name>pmc64a</name>
</geneLocation>
<feature type="compositionally biased region" description="Polar residues" evidence="1">
    <location>
        <begin position="56"/>
        <end position="66"/>
    </location>
</feature>
<proteinExistence type="predicted"/>
<dbReference type="AlphaFoldDB" id="A0AAE6VQJ0"/>